<accession>A0ABT6FE58</accession>
<organism evidence="1 2">
    <name type="scientific">Paludisphaera mucosa</name>
    <dbReference type="NCBI Taxonomy" id="3030827"/>
    <lineage>
        <taxon>Bacteria</taxon>
        <taxon>Pseudomonadati</taxon>
        <taxon>Planctomycetota</taxon>
        <taxon>Planctomycetia</taxon>
        <taxon>Isosphaerales</taxon>
        <taxon>Isosphaeraceae</taxon>
        <taxon>Paludisphaera</taxon>
    </lineage>
</organism>
<dbReference type="RefSeq" id="WP_277862188.1">
    <property type="nucleotide sequence ID" value="NZ_JARRAG010000002.1"/>
</dbReference>
<gene>
    <name evidence="1" type="ORF">PZE19_18910</name>
</gene>
<comment type="caution">
    <text evidence="1">The sequence shown here is derived from an EMBL/GenBank/DDBJ whole genome shotgun (WGS) entry which is preliminary data.</text>
</comment>
<evidence type="ECO:0000313" key="1">
    <source>
        <dbReference type="EMBL" id="MDG3005862.1"/>
    </source>
</evidence>
<sequence length="497" mass="52449">MDLIDRMMAGLSALGLNLPLVDERRTDHRFVSSARVMLVWADHRGSHEVAASVANISRGGAALRAVGVAPLLLASVLVVLGDGHGRREVAAEIRGIHACADGTSLIRLAFHTRCPTSTVESIAGVKLGRPSRRSRPDMLESLEGRQLLSAGAVLPQAPILVAAPPTGPMPPSLYSLADDSLLSSILYSTPGRMASDIAESGAIGVNAAWEAGGSNSWFIEQQRYGADFVQAGLVRGDAALVARGWKILDWGFARQAVDGSFVGTGDAFHSTSMFVEAAARALLLTAQSHASDAPTVLARYLPKLDAAARWLATPGVAAKGDFNDAPYTHRRWLLAAALGETAAAMQSPADPTIAAHYRADAEALSRAASDYAARGHALQAADGVNPEKGGSDTSYQAYGILMAERFLTTCRSPELRGQVEAMIVRGLGWLSARVGADGQVASSDDSRTGTEASRSGTVKSIDYKTMIQAFSFATTTTTDVVYRNVARRLAVGRGWLK</sequence>
<dbReference type="EMBL" id="JARRAG010000002">
    <property type="protein sequence ID" value="MDG3005862.1"/>
    <property type="molecule type" value="Genomic_DNA"/>
</dbReference>
<keyword evidence="2" id="KW-1185">Reference proteome</keyword>
<reference evidence="1 2" key="1">
    <citation type="submission" date="2023-03" db="EMBL/GenBank/DDBJ databases">
        <title>Paludisphaera mucosa sp. nov. a novel planctomycete from northern fen.</title>
        <authorList>
            <person name="Ivanova A."/>
        </authorList>
    </citation>
    <scope>NUCLEOTIDE SEQUENCE [LARGE SCALE GENOMIC DNA]</scope>
    <source>
        <strain evidence="1 2">Pla2</strain>
    </source>
</reference>
<protein>
    <submittedName>
        <fullName evidence="1">Uncharacterized protein</fullName>
    </submittedName>
</protein>
<name>A0ABT6FE58_9BACT</name>
<proteinExistence type="predicted"/>
<dbReference type="Proteomes" id="UP001216907">
    <property type="component" value="Unassembled WGS sequence"/>
</dbReference>
<evidence type="ECO:0000313" key="2">
    <source>
        <dbReference type="Proteomes" id="UP001216907"/>
    </source>
</evidence>